<name>A0A4Y7Q549_9AGAM</name>
<reference evidence="1 2" key="1">
    <citation type="submission" date="2018-06" db="EMBL/GenBank/DDBJ databases">
        <title>A transcriptomic atlas of mushroom development highlights an independent origin of complex multicellularity.</title>
        <authorList>
            <consortium name="DOE Joint Genome Institute"/>
            <person name="Krizsan K."/>
            <person name="Almasi E."/>
            <person name="Merenyi Z."/>
            <person name="Sahu N."/>
            <person name="Viragh M."/>
            <person name="Koszo T."/>
            <person name="Mondo S."/>
            <person name="Kiss B."/>
            <person name="Balint B."/>
            <person name="Kues U."/>
            <person name="Barry K."/>
            <person name="Hegedus J.C."/>
            <person name="Henrissat B."/>
            <person name="Johnson J."/>
            <person name="Lipzen A."/>
            <person name="Ohm R."/>
            <person name="Nagy I."/>
            <person name="Pangilinan J."/>
            <person name="Yan J."/>
            <person name="Xiong Y."/>
            <person name="Grigoriev I.V."/>
            <person name="Hibbett D.S."/>
            <person name="Nagy L.G."/>
        </authorList>
    </citation>
    <scope>NUCLEOTIDE SEQUENCE [LARGE SCALE GENOMIC DNA]</scope>
    <source>
        <strain evidence="1 2">SZMC22713</strain>
    </source>
</reference>
<accession>A0A4Y7Q549</accession>
<keyword evidence="2" id="KW-1185">Reference proteome</keyword>
<dbReference type="VEuPathDB" id="FungiDB:BD410DRAFT_828752"/>
<gene>
    <name evidence="1" type="ORF">BD410DRAFT_828752</name>
</gene>
<protein>
    <submittedName>
        <fullName evidence="1">Uncharacterized protein</fullName>
    </submittedName>
</protein>
<proteinExistence type="predicted"/>
<organism evidence="1 2">
    <name type="scientific">Rickenella mellea</name>
    <dbReference type="NCBI Taxonomy" id="50990"/>
    <lineage>
        <taxon>Eukaryota</taxon>
        <taxon>Fungi</taxon>
        <taxon>Dikarya</taxon>
        <taxon>Basidiomycota</taxon>
        <taxon>Agaricomycotina</taxon>
        <taxon>Agaricomycetes</taxon>
        <taxon>Hymenochaetales</taxon>
        <taxon>Rickenellaceae</taxon>
        <taxon>Rickenella</taxon>
    </lineage>
</organism>
<dbReference type="EMBL" id="ML170177">
    <property type="protein sequence ID" value="TDL22049.1"/>
    <property type="molecule type" value="Genomic_DNA"/>
</dbReference>
<dbReference type="Proteomes" id="UP000294933">
    <property type="component" value="Unassembled WGS sequence"/>
</dbReference>
<sequence>MGLSQNDDARLFKLDRELQIRYFQETKLKFKIGPPTDSNLAHFAKKRDNVLKDIIDTQYPHTTAHELMFISGASQSCYRGKASRQQCPQRGPNGRLHRLTSSQLAYDESSYYRQFLPNMTPSIHLEIGPTTLVIFKSSDQQAAMRIKREGFGKSTARRRRRRACVLARSRAEAEPSLISFNGPLLQAH</sequence>
<dbReference type="AlphaFoldDB" id="A0A4Y7Q549"/>
<evidence type="ECO:0000313" key="2">
    <source>
        <dbReference type="Proteomes" id="UP000294933"/>
    </source>
</evidence>
<evidence type="ECO:0000313" key="1">
    <source>
        <dbReference type="EMBL" id="TDL22049.1"/>
    </source>
</evidence>